<sequence length="99" mass="11807">MRNFIIATLLLTGSLVGTGANAMPVGGINAPPASPVVNVDWACGRGWHLNRWGECRPNRWRPPPRRHYGWDRPRGWYYDHPRHHHRRDYGWRERSWREW</sequence>
<evidence type="ECO:0000313" key="2">
    <source>
        <dbReference type="EMBL" id="SMF58332.1"/>
    </source>
</evidence>
<name>A0A1X7FTJ0_9HYPH</name>
<evidence type="ECO:0000313" key="3">
    <source>
        <dbReference type="Proteomes" id="UP000192903"/>
    </source>
</evidence>
<feature type="chain" id="PRO_5012597953" evidence="1">
    <location>
        <begin position="23"/>
        <end position="99"/>
    </location>
</feature>
<dbReference type="RefSeq" id="WP_085423649.1">
    <property type="nucleotide sequence ID" value="NZ_FXAF01000008.1"/>
</dbReference>
<reference evidence="3" key="1">
    <citation type="submission" date="2017-04" db="EMBL/GenBank/DDBJ databases">
        <authorList>
            <person name="Varghese N."/>
            <person name="Submissions S."/>
        </authorList>
    </citation>
    <scope>NUCLEOTIDE SEQUENCE [LARGE SCALE GENOMIC DNA]</scope>
    <source>
        <strain evidence="3">B4P</strain>
    </source>
</reference>
<protein>
    <submittedName>
        <fullName evidence="2">Uncharacterized protein</fullName>
    </submittedName>
</protein>
<dbReference type="EMBL" id="FXAF01000008">
    <property type="protein sequence ID" value="SMF58332.1"/>
    <property type="molecule type" value="Genomic_DNA"/>
</dbReference>
<organism evidence="2 3">
    <name type="scientific">Xaviernesmea oryzae</name>
    <dbReference type="NCBI Taxonomy" id="464029"/>
    <lineage>
        <taxon>Bacteria</taxon>
        <taxon>Pseudomonadati</taxon>
        <taxon>Pseudomonadota</taxon>
        <taxon>Alphaproteobacteria</taxon>
        <taxon>Hyphomicrobiales</taxon>
        <taxon>Rhizobiaceae</taxon>
        <taxon>Rhizobium/Agrobacterium group</taxon>
        <taxon>Xaviernesmea</taxon>
    </lineage>
</organism>
<dbReference type="InterPro" id="IPR058110">
    <property type="entry name" value="GCG_CRPN_dom"/>
</dbReference>
<keyword evidence="1" id="KW-0732">Signal</keyword>
<gene>
    <name evidence="2" type="ORF">SAMN02982989_0731</name>
</gene>
<feature type="signal peptide" evidence="1">
    <location>
        <begin position="1"/>
        <end position="22"/>
    </location>
</feature>
<dbReference type="NCBIfam" id="NF047412">
    <property type="entry name" value="sig_GCG_CRPN_rpt"/>
    <property type="match status" value="1"/>
</dbReference>
<dbReference type="STRING" id="464029.SAMN02982989_0731"/>
<keyword evidence="3" id="KW-1185">Reference proteome</keyword>
<dbReference type="AlphaFoldDB" id="A0A1X7FTJ0"/>
<evidence type="ECO:0000256" key="1">
    <source>
        <dbReference type="SAM" id="SignalP"/>
    </source>
</evidence>
<dbReference type="Proteomes" id="UP000192903">
    <property type="component" value="Unassembled WGS sequence"/>
</dbReference>
<proteinExistence type="predicted"/>
<accession>A0A1X7FTJ0</accession>